<dbReference type="InterPro" id="IPR045518">
    <property type="entry name" value="2EXR"/>
</dbReference>
<evidence type="ECO:0000256" key="1">
    <source>
        <dbReference type="SAM" id="MobiDB-lite"/>
    </source>
</evidence>
<evidence type="ECO:0000259" key="2">
    <source>
        <dbReference type="Pfam" id="PF20150"/>
    </source>
</evidence>
<feature type="domain" description="2EXR" evidence="2">
    <location>
        <begin position="89"/>
        <end position="162"/>
    </location>
</feature>
<dbReference type="AlphaFoldDB" id="A0A1L7WWZ3"/>
<dbReference type="OrthoDB" id="3473305at2759"/>
<evidence type="ECO:0000313" key="3">
    <source>
        <dbReference type="EMBL" id="CZR57296.1"/>
    </source>
</evidence>
<accession>A0A1L7WWZ3</accession>
<dbReference type="Pfam" id="PF20150">
    <property type="entry name" value="2EXR"/>
    <property type="match status" value="1"/>
</dbReference>
<sequence>MKVKPYGKKKKAKAIEILVDLQSEKYQTKLSATFQTKTKQDEVTKSRILPTPPTFNHHKASSGSSSTTVISPITPYSVHISIIPTTLNSFPKLPVELQEQIWHGAIEATRNRIVVWNSATVPPLLHACTKSRKLFLEENRVEYWQREILGRSYLFINWKHNIVFFPYKVPGMKRWDTSPKRVDRPIRTSDGSWVPHIRQNPQTGGGWLEEIRYMALDSVLVEDFNKSQGNFNLGPGTETNGWTRLSGLCPNLKKLLVILEGIHGREVTGNDTIDNLAKLGIIRGREMSRRSQDIKVGFEDARGRGMLLGVKICFVEVLVPYSGATYDKIVL</sequence>
<reference evidence="3 4" key="1">
    <citation type="submission" date="2016-03" db="EMBL/GenBank/DDBJ databases">
        <authorList>
            <person name="Ploux O."/>
        </authorList>
    </citation>
    <scope>NUCLEOTIDE SEQUENCE [LARGE SCALE GENOMIC DNA]</scope>
    <source>
        <strain evidence="3 4">UAMH 11012</strain>
    </source>
</reference>
<gene>
    <name evidence="3" type="ORF">PAC_07185</name>
</gene>
<evidence type="ECO:0000313" key="4">
    <source>
        <dbReference type="Proteomes" id="UP000184330"/>
    </source>
</evidence>
<keyword evidence="4" id="KW-1185">Reference proteome</keyword>
<feature type="region of interest" description="Disordered" evidence="1">
    <location>
        <begin position="41"/>
        <end position="66"/>
    </location>
</feature>
<dbReference type="EMBL" id="FJOG01000009">
    <property type="protein sequence ID" value="CZR57296.1"/>
    <property type="molecule type" value="Genomic_DNA"/>
</dbReference>
<dbReference type="Proteomes" id="UP000184330">
    <property type="component" value="Unassembled WGS sequence"/>
</dbReference>
<organism evidence="3 4">
    <name type="scientific">Phialocephala subalpina</name>
    <dbReference type="NCBI Taxonomy" id="576137"/>
    <lineage>
        <taxon>Eukaryota</taxon>
        <taxon>Fungi</taxon>
        <taxon>Dikarya</taxon>
        <taxon>Ascomycota</taxon>
        <taxon>Pezizomycotina</taxon>
        <taxon>Leotiomycetes</taxon>
        <taxon>Helotiales</taxon>
        <taxon>Mollisiaceae</taxon>
        <taxon>Phialocephala</taxon>
        <taxon>Phialocephala fortinii species complex</taxon>
    </lineage>
</organism>
<proteinExistence type="predicted"/>
<protein>
    <recommendedName>
        <fullName evidence="2">2EXR domain-containing protein</fullName>
    </recommendedName>
</protein>
<name>A0A1L7WWZ3_9HELO</name>